<evidence type="ECO:0000259" key="1">
    <source>
        <dbReference type="Pfam" id="PF00078"/>
    </source>
</evidence>
<gene>
    <name evidence="2" type="ORF">CK203_060515</name>
</gene>
<evidence type="ECO:0000313" key="2">
    <source>
        <dbReference type="EMBL" id="RVW75430.1"/>
    </source>
</evidence>
<feature type="domain" description="Reverse transcriptase" evidence="1">
    <location>
        <begin position="78"/>
        <end position="173"/>
    </location>
</feature>
<comment type="caution">
    <text evidence="2">The sequence shown here is derived from an EMBL/GenBank/DDBJ whole genome shotgun (WGS) entry which is preliminary data.</text>
</comment>
<protein>
    <recommendedName>
        <fullName evidence="1">Reverse transcriptase domain-containing protein</fullName>
    </recommendedName>
</protein>
<dbReference type="Proteomes" id="UP000288805">
    <property type="component" value="Unassembled WGS sequence"/>
</dbReference>
<reference evidence="2 3" key="1">
    <citation type="journal article" date="2018" name="PLoS Genet.">
        <title>Population sequencing reveals clonal diversity and ancestral inbreeding in the grapevine cultivar Chardonnay.</title>
        <authorList>
            <person name="Roach M.J."/>
            <person name="Johnson D.L."/>
            <person name="Bohlmann J."/>
            <person name="van Vuuren H.J."/>
            <person name="Jones S.J."/>
            <person name="Pretorius I.S."/>
            <person name="Schmidt S.A."/>
            <person name="Borneman A.R."/>
        </authorList>
    </citation>
    <scope>NUCLEOTIDE SEQUENCE [LARGE SCALE GENOMIC DNA]</scope>
    <source>
        <strain evidence="3">cv. Chardonnay</strain>
        <tissue evidence="2">Leaf</tissue>
    </source>
</reference>
<dbReference type="AlphaFoldDB" id="A0A438GTB1"/>
<dbReference type="InterPro" id="IPR000477">
    <property type="entry name" value="RT_dom"/>
</dbReference>
<accession>A0A438GTB1</accession>
<sequence>MEDLEWSPISRENAAWLDCPFSEEEEHLVVFQLNKEKASSTDDFTISVVLCETICISQGAFVEGIKILVAILMGNELVDEKRRLGEEGVVFKIDFEKAYDHLDWGFLDYVLERKGFNTKIEIMDKGKLVLFVVEVNGNAKGWVKYTRGLRQRDSLSPFLCTIVVDVLSSMMTRAEEIALSEGFLVGLAQVVNQWGGFVGGSSVQAKGVWRFGDWEDILEKSCSFREVALEVFVRKVVVYGIGLSRAFMGHILVDGMSAFWLDGHADVLGRLLHKSFPIHLLCDGE</sequence>
<evidence type="ECO:0000313" key="3">
    <source>
        <dbReference type="Proteomes" id="UP000288805"/>
    </source>
</evidence>
<name>A0A438GTB1_VITVI</name>
<dbReference type="EMBL" id="QGNW01000349">
    <property type="protein sequence ID" value="RVW75430.1"/>
    <property type="molecule type" value="Genomic_DNA"/>
</dbReference>
<organism evidence="2 3">
    <name type="scientific">Vitis vinifera</name>
    <name type="common">Grape</name>
    <dbReference type="NCBI Taxonomy" id="29760"/>
    <lineage>
        <taxon>Eukaryota</taxon>
        <taxon>Viridiplantae</taxon>
        <taxon>Streptophyta</taxon>
        <taxon>Embryophyta</taxon>
        <taxon>Tracheophyta</taxon>
        <taxon>Spermatophyta</taxon>
        <taxon>Magnoliopsida</taxon>
        <taxon>eudicotyledons</taxon>
        <taxon>Gunneridae</taxon>
        <taxon>Pentapetalae</taxon>
        <taxon>rosids</taxon>
        <taxon>Vitales</taxon>
        <taxon>Vitaceae</taxon>
        <taxon>Viteae</taxon>
        <taxon>Vitis</taxon>
    </lineage>
</organism>
<proteinExistence type="predicted"/>
<dbReference type="Pfam" id="PF00078">
    <property type="entry name" value="RVT_1"/>
    <property type="match status" value="1"/>
</dbReference>